<feature type="region of interest" description="Disordered" evidence="4">
    <location>
        <begin position="708"/>
        <end position="753"/>
    </location>
</feature>
<dbReference type="GO" id="GO:0042803">
    <property type="term" value="F:protein homodimerization activity"/>
    <property type="evidence" value="ECO:0007669"/>
    <property type="project" value="TreeGrafter"/>
</dbReference>
<dbReference type="NCBIfam" id="TIGR03696">
    <property type="entry name" value="Rhs_assc_core"/>
    <property type="match status" value="1"/>
</dbReference>
<keyword evidence="2" id="KW-0677">Repeat</keyword>
<dbReference type="Proteomes" id="UP001318040">
    <property type="component" value="Chromosome 61"/>
</dbReference>
<dbReference type="GO" id="GO:0046982">
    <property type="term" value="F:protein heterodimerization activity"/>
    <property type="evidence" value="ECO:0007669"/>
    <property type="project" value="TreeGrafter"/>
</dbReference>
<keyword evidence="7" id="KW-1185">Reference proteome</keyword>
<feature type="compositionally biased region" description="Gly residues" evidence="4">
    <location>
        <begin position="708"/>
        <end position="736"/>
    </location>
</feature>
<keyword evidence="3" id="KW-1015">Disulfide bond</keyword>
<name>A0AAJ7UBS9_PETMA</name>
<gene>
    <name evidence="8" type="primary">LOC116955696</name>
</gene>
<feature type="compositionally biased region" description="Pro residues" evidence="4">
    <location>
        <begin position="587"/>
        <end position="599"/>
    </location>
</feature>
<dbReference type="GO" id="GO:0050839">
    <property type="term" value="F:cell adhesion molecule binding"/>
    <property type="evidence" value="ECO:0007669"/>
    <property type="project" value="TreeGrafter"/>
</dbReference>
<feature type="region of interest" description="Disordered" evidence="4">
    <location>
        <begin position="201"/>
        <end position="221"/>
    </location>
</feature>
<feature type="compositionally biased region" description="Gly residues" evidence="4">
    <location>
        <begin position="204"/>
        <end position="218"/>
    </location>
</feature>
<dbReference type="Pfam" id="PF15636">
    <property type="entry name" value="Tox-GHH"/>
    <property type="match status" value="1"/>
</dbReference>
<evidence type="ECO:0000313" key="7">
    <source>
        <dbReference type="Proteomes" id="UP001318040"/>
    </source>
</evidence>
<dbReference type="InterPro" id="IPR051216">
    <property type="entry name" value="Teneurin"/>
</dbReference>
<proteinExistence type="predicted"/>
<evidence type="ECO:0000259" key="6">
    <source>
        <dbReference type="Pfam" id="PF25023"/>
    </source>
</evidence>
<dbReference type="Gene3D" id="2.180.10.10">
    <property type="entry name" value="RHS repeat-associated core"/>
    <property type="match status" value="1"/>
</dbReference>
<evidence type="ECO:0000256" key="2">
    <source>
        <dbReference type="ARBA" id="ARBA00022737"/>
    </source>
</evidence>
<accession>A0AAJ7UBS9</accession>
<dbReference type="Pfam" id="PF25023">
    <property type="entry name" value="TEN_YD-shell"/>
    <property type="match status" value="1"/>
</dbReference>
<evidence type="ECO:0000256" key="4">
    <source>
        <dbReference type="SAM" id="MobiDB-lite"/>
    </source>
</evidence>
<dbReference type="AlphaFoldDB" id="A0AAJ7UBS9"/>
<keyword evidence="1" id="KW-0245">EGF-like domain</keyword>
<dbReference type="InterPro" id="IPR028916">
    <property type="entry name" value="Tox-GHH_dom"/>
</dbReference>
<dbReference type="PANTHER" id="PTHR11219">
    <property type="entry name" value="TENEURIN AND N-ACETYLGLUCOSAMINE-1-PHOSPHODIESTER ALPHA-N-ACETYLGLUCOSAMINIDASE"/>
    <property type="match status" value="1"/>
</dbReference>
<dbReference type="PANTHER" id="PTHR11219:SF69">
    <property type="entry name" value="TENEURIN-A"/>
    <property type="match status" value="1"/>
</dbReference>
<evidence type="ECO:0000313" key="8">
    <source>
        <dbReference type="RefSeq" id="XP_032832844.1"/>
    </source>
</evidence>
<dbReference type="Pfam" id="PF23538">
    <property type="entry name" value="Teneurin_ABD"/>
    <property type="match status" value="1"/>
</dbReference>
<dbReference type="InterPro" id="IPR056823">
    <property type="entry name" value="TEN-like_YD-shell"/>
</dbReference>
<feature type="domain" description="Teneurin-like YD-shell" evidence="6">
    <location>
        <begin position="5"/>
        <end position="487"/>
    </location>
</feature>
<dbReference type="InterPro" id="IPR022385">
    <property type="entry name" value="Rhs_assc_core"/>
</dbReference>
<organism evidence="7 8">
    <name type="scientific">Petromyzon marinus</name>
    <name type="common">Sea lamprey</name>
    <dbReference type="NCBI Taxonomy" id="7757"/>
    <lineage>
        <taxon>Eukaryota</taxon>
        <taxon>Metazoa</taxon>
        <taxon>Chordata</taxon>
        <taxon>Craniata</taxon>
        <taxon>Vertebrata</taxon>
        <taxon>Cyclostomata</taxon>
        <taxon>Hyperoartia</taxon>
        <taxon>Petromyzontiformes</taxon>
        <taxon>Petromyzontidae</taxon>
        <taxon>Petromyzon</taxon>
    </lineage>
</organism>
<protein>
    <submittedName>
        <fullName evidence="8">Teneurin-4-like</fullName>
    </submittedName>
</protein>
<dbReference type="GO" id="GO:0007157">
    <property type="term" value="P:heterophilic cell-cell adhesion via plasma membrane cell adhesion molecules"/>
    <property type="evidence" value="ECO:0007669"/>
    <property type="project" value="TreeGrafter"/>
</dbReference>
<dbReference type="NCBIfam" id="TIGR01643">
    <property type="entry name" value="YD_repeat_2x"/>
    <property type="match status" value="2"/>
</dbReference>
<reference evidence="8" key="1">
    <citation type="submission" date="2025-08" db="UniProtKB">
        <authorList>
            <consortium name="RefSeq"/>
        </authorList>
    </citation>
    <scope>IDENTIFICATION</scope>
    <source>
        <tissue evidence="8">Sperm</tissue>
    </source>
</reference>
<dbReference type="KEGG" id="pmrn:116955696"/>
<dbReference type="GO" id="GO:0048666">
    <property type="term" value="P:neuron development"/>
    <property type="evidence" value="ECO:0007669"/>
    <property type="project" value="TreeGrafter"/>
</dbReference>
<dbReference type="InterPro" id="IPR006530">
    <property type="entry name" value="YD"/>
</dbReference>
<evidence type="ECO:0000256" key="1">
    <source>
        <dbReference type="ARBA" id="ARBA00022536"/>
    </source>
</evidence>
<sequence length="912" mass="96697">MVTVGTGRRVLFRYGRDGARLSELLFDGARASFSYDESSGLLRAASVTAADGAASCSVRFRHAGPLVDRQLVRFGDGGDAGGGGGGGGAGEEGHAGARFDYTYDSSFRVTGVQAVVDDTPLPIDLLRYDELSGRLEQFGKFGVIHYDMNQIVSTAAMALTKQLDAQGRVRETQMEVMRSLVFRMTLAYDAAGRVSRREVRLGPGAAGSGGSGGGGGNGTRHAYEYDADGQLQAVSVDGRSAWRYSYDLNGNLHLLNPGGSPRLTALRYDPRDRITRLGDTAYAVDADGFLARRGPELFEYDSRGLLAGARRPGAGGWSVRYRYDALGRRVARLAGAGDRTQFFYADLARPTRVTHTYNRSSRAVTSLYYDLQGHVFALEVSGGQEWYVASDHVGTPLALFDGKGALAKTLHYTAFGEPYLDSAPHVPLPLGFRGGLWDPLCRLVHLAGRDYDPLAGRWAGPDPGLWAGLARRPAPFNPYMFQRNNPVGSTASGDGGAGYMTDVNSWLQTFGFQLHNVIPGFPRPREESPAGPRYELQATLLAEDTIDGAMDCELSRQLRAFTTLDIASFPRRISANELADRFEPAAAPAPPRQRPPSPSSPCGSASERPYFAVPGPSVLGRNVQVAVGADGKISARVAAVFGGGASPAGIGERKVATLLHNAVLLVGTHRTHAVNGTVVHHLVKAGAPDADLAALGLAGGAGDGRQGMLGLSGGGGGRQGGGAGGAGGTGDEGQGSLGSNLEQQQQQQQRQPGMWTRQLVLEDMSTGGTDGLVVLRAQQWLMARVSAGAGGSPSGPARPAPSRRITEVELSGGRLSLRVRYGTSVAEERVRLAEEARQRGAEAAWALEQQRAREGLPGGAPWSDGERRQLAAGGRVPGYQLVPLLPLDQYPELADSPRSYRFVRQSGDATGR</sequence>
<feature type="domain" description="Tox-GHH" evidence="5">
    <location>
        <begin position="827"/>
        <end position="904"/>
    </location>
</feature>
<dbReference type="GO" id="GO:0043005">
    <property type="term" value="C:neuron projection"/>
    <property type="evidence" value="ECO:0007669"/>
    <property type="project" value="TreeGrafter"/>
</dbReference>
<evidence type="ECO:0000259" key="5">
    <source>
        <dbReference type="Pfam" id="PF15636"/>
    </source>
</evidence>
<dbReference type="RefSeq" id="XP_032832844.1">
    <property type="nucleotide sequence ID" value="XM_032976953.1"/>
</dbReference>
<feature type="region of interest" description="Disordered" evidence="4">
    <location>
        <begin position="585"/>
        <end position="607"/>
    </location>
</feature>
<evidence type="ECO:0000256" key="3">
    <source>
        <dbReference type="ARBA" id="ARBA00023157"/>
    </source>
</evidence>